<dbReference type="RefSeq" id="WP_118845607.1">
    <property type="nucleotide sequence ID" value="NZ_CP032092.1"/>
</dbReference>
<proteinExistence type="predicted"/>
<reference evidence="1 2" key="1">
    <citation type="submission" date="2018-08" db="EMBL/GenBank/DDBJ databases">
        <title>Draft genome sequence of Pseudoalteromonas donghaensis HJ51.</title>
        <authorList>
            <person name="Oh J."/>
            <person name="Roh D."/>
        </authorList>
    </citation>
    <scope>NUCLEOTIDE SEQUENCE [LARGE SCALE GENOMIC DNA]</scope>
    <source>
        <strain evidence="1 2">HJ51</strain>
        <plasmid evidence="1 2">unnamed2</plasmid>
    </source>
</reference>
<dbReference type="KEGG" id="pdj:D0907_20700"/>
<protein>
    <submittedName>
        <fullName evidence="1">Uncharacterized protein</fullName>
    </submittedName>
</protein>
<name>A0AAD0WES2_9GAMM</name>
<sequence length="106" mass="12294">MEIYSIHESNTWILLDDNVTERKLLLGQSDEGYHFGHIDGWPDSVEVWNSTSYATKELAAEAQVNFMLDLADEDETEEVYEKCSVLNSPNLHLYEKSYIDFLEVPF</sequence>
<accession>A0AAD0WES2</accession>
<gene>
    <name evidence="1" type="ORF">D0907_20700</name>
</gene>
<dbReference type="GeneID" id="99507896"/>
<dbReference type="EMBL" id="CP032092">
    <property type="protein sequence ID" value="AXV67750.1"/>
    <property type="molecule type" value="Genomic_DNA"/>
</dbReference>
<dbReference type="AlphaFoldDB" id="A0AAD0WES2"/>
<organism evidence="1 2">
    <name type="scientific">Pseudoalteromonas lipolytica</name>
    <dbReference type="NCBI Taxonomy" id="570156"/>
    <lineage>
        <taxon>Bacteria</taxon>
        <taxon>Pseudomonadati</taxon>
        <taxon>Pseudomonadota</taxon>
        <taxon>Gammaproteobacteria</taxon>
        <taxon>Alteromonadales</taxon>
        <taxon>Pseudoalteromonadaceae</taxon>
        <taxon>Pseudoalteromonas</taxon>
    </lineage>
</organism>
<dbReference type="Proteomes" id="UP000264605">
    <property type="component" value="Plasmid unnamed2"/>
</dbReference>
<geneLocation type="plasmid" evidence="1 2">
    <name>unnamed2</name>
</geneLocation>
<evidence type="ECO:0000313" key="1">
    <source>
        <dbReference type="EMBL" id="AXV67750.1"/>
    </source>
</evidence>
<keyword evidence="1" id="KW-0614">Plasmid</keyword>
<evidence type="ECO:0000313" key="2">
    <source>
        <dbReference type="Proteomes" id="UP000264605"/>
    </source>
</evidence>